<evidence type="ECO:0000313" key="3">
    <source>
        <dbReference type="Proteomes" id="UP001300871"/>
    </source>
</evidence>
<dbReference type="Pfam" id="PF24749">
    <property type="entry name" value="DUF7695"/>
    <property type="match status" value="1"/>
</dbReference>
<dbReference type="GeneID" id="57967125"/>
<comment type="caution">
    <text evidence="2">The sequence shown here is derived from an EMBL/GenBank/DDBJ whole genome shotgun (WGS) entry which is preliminary data.</text>
</comment>
<dbReference type="RefSeq" id="WP_118007097.1">
    <property type="nucleotide sequence ID" value="NZ_CABHNX010000203.1"/>
</dbReference>
<dbReference type="InterPro" id="IPR056112">
    <property type="entry name" value="DUF7695"/>
</dbReference>
<sequence length="86" mass="9479">MKIIKNCIQCKACGEVIESNSIYDFVSCSCGKCSVDGGLEYLQRVAETRDIFVEMSQFEEDWFFAGCVKIGTRCSRVGAGSEESGK</sequence>
<evidence type="ECO:0000313" key="2">
    <source>
        <dbReference type="EMBL" id="MDB2000508.1"/>
    </source>
</evidence>
<gene>
    <name evidence="2" type="ORF">PM006_09875</name>
</gene>
<dbReference type="EMBL" id="JAQLGM010000020">
    <property type="protein sequence ID" value="MDB2000508.1"/>
    <property type="molecule type" value="Genomic_DNA"/>
</dbReference>
<proteinExistence type="predicted"/>
<evidence type="ECO:0000259" key="1">
    <source>
        <dbReference type="Pfam" id="PF24749"/>
    </source>
</evidence>
<name>A0AAW6ATZ2_CLOSY</name>
<reference evidence="2" key="1">
    <citation type="submission" date="2023-01" db="EMBL/GenBank/DDBJ databases">
        <title>Human gut microbiome strain richness.</title>
        <authorList>
            <person name="Chen-Liaw A."/>
        </authorList>
    </citation>
    <scope>NUCLEOTIDE SEQUENCE</scope>
    <source>
        <strain evidence="2">B1_m1001713B170214d0_201011</strain>
    </source>
</reference>
<dbReference type="AlphaFoldDB" id="A0AAW6ATZ2"/>
<accession>A0AAW6ATZ2</accession>
<feature type="domain" description="DUF7695" evidence="1">
    <location>
        <begin position="2"/>
        <end position="59"/>
    </location>
</feature>
<organism evidence="2 3">
    <name type="scientific">Clostridium symbiosum</name>
    <name type="common">Bacteroides symbiosus</name>
    <dbReference type="NCBI Taxonomy" id="1512"/>
    <lineage>
        <taxon>Bacteria</taxon>
        <taxon>Bacillati</taxon>
        <taxon>Bacillota</taxon>
        <taxon>Clostridia</taxon>
        <taxon>Lachnospirales</taxon>
        <taxon>Lachnospiraceae</taxon>
        <taxon>Otoolea</taxon>
    </lineage>
</organism>
<protein>
    <recommendedName>
        <fullName evidence="1">DUF7695 domain-containing protein</fullName>
    </recommendedName>
</protein>
<dbReference type="Proteomes" id="UP001300871">
    <property type="component" value="Unassembled WGS sequence"/>
</dbReference>